<reference evidence="6" key="1">
    <citation type="submission" date="2020-11" db="EMBL/GenBank/DDBJ databases">
        <authorList>
            <consortium name="DOE Joint Genome Institute"/>
            <person name="Ahrendt S."/>
            <person name="Riley R."/>
            <person name="Andreopoulos W."/>
            <person name="Labutti K."/>
            <person name="Pangilinan J."/>
            <person name="Ruiz-Duenas F.J."/>
            <person name="Barrasa J.M."/>
            <person name="Sanchez-Garcia M."/>
            <person name="Camarero S."/>
            <person name="Miyauchi S."/>
            <person name="Serrano A."/>
            <person name="Linde D."/>
            <person name="Babiker R."/>
            <person name="Drula E."/>
            <person name="Ayuso-Fernandez I."/>
            <person name="Pacheco R."/>
            <person name="Padilla G."/>
            <person name="Ferreira P."/>
            <person name="Barriuso J."/>
            <person name="Kellner H."/>
            <person name="Castanera R."/>
            <person name="Alfaro M."/>
            <person name="Ramirez L."/>
            <person name="Pisabarro A.G."/>
            <person name="Kuo A."/>
            <person name="Tritt A."/>
            <person name="Lipzen A."/>
            <person name="He G."/>
            <person name="Yan M."/>
            <person name="Ng V."/>
            <person name="Cullen D."/>
            <person name="Martin F."/>
            <person name="Rosso M.-N."/>
            <person name="Henrissat B."/>
            <person name="Hibbett D."/>
            <person name="Martinez A.T."/>
            <person name="Grigoriev I.V."/>
        </authorList>
    </citation>
    <scope>NUCLEOTIDE SEQUENCE</scope>
    <source>
        <strain evidence="6">CBS 247.69</strain>
    </source>
</reference>
<dbReference type="SUPFAM" id="SSF48371">
    <property type="entry name" value="ARM repeat"/>
    <property type="match status" value="1"/>
</dbReference>
<dbReference type="Pfam" id="PF16201">
    <property type="entry name" value="NopRA1"/>
    <property type="match status" value="1"/>
</dbReference>
<dbReference type="Pfam" id="PF26140">
    <property type="entry name" value="HEAT_URB1"/>
    <property type="match status" value="1"/>
</dbReference>
<keyword evidence="7" id="KW-1185">Reference proteome</keyword>
<feature type="region of interest" description="Disordered" evidence="1">
    <location>
        <begin position="708"/>
        <end position="727"/>
    </location>
</feature>
<comment type="caution">
    <text evidence="6">The sequence shown here is derived from an EMBL/GenBank/DDBJ whole genome shotgun (WGS) entry which is preliminary data.</text>
</comment>
<dbReference type="GO" id="GO:0005730">
    <property type="term" value="C:nucleolus"/>
    <property type="evidence" value="ECO:0007669"/>
    <property type="project" value="TreeGrafter"/>
</dbReference>
<keyword evidence="2" id="KW-0472">Membrane</keyword>
<evidence type="ECO:0000259" key="3">
    <source>
        <dbReference type="Pfam" id="PF11707"/>
    </source>
</evidence>
<dbReference type="GO" id="GO:0000466">
    <property type="term" value="P:maturation of 5.8S rRNA from tricistronic rRNA transcript (SSU-rRNA, 5.8S rRNA, LSU-rRNA)"/>
    <property type="evidence" value="ECO:0007669"/>
    <property type="project" value="TreeGrafter"/>
</dbReference>
<sequence>MVAKDAQATREPPRKRPKLEHKKTPRKFTSVEEIRAGLRLQNPEGLTETFTALRNQLSIKPGEDVISPQDERLLLAQHWMENVPGAHDIFEIWDNTTQRQTSALALIVSVLSSLLSLLSSHYTFHVLGQPILKTLLTPTYTRRLNSYLGGSHSELILTTLKLYNGMSAFAGGRERSAVLDAFGWEIKSLPKILNMRRKTKGEEVVDPLVKPDIRTLYILFLLSFVDAGSSTQTKTTFLEQHRDTFLSIFKGLVQDSYSVARKILEVCWGGVWSDPKIKRTVKIGLFNESTISHIVKLYERSASEDDETEQVPADLVHHFLLAICTRPGVGICFKDRGWYPRQAEGEDRLGKEDDDDYESMKRGGKIYNKILSNILKTLKANEDVRQQELAMKILTACPELVAGYWSAAALTLEPRLSSKWIANISLFGSIISLPIPSDSFHLPKSTLYQPTPPPLHTIMENILPSVNTKVHFSKGLLSSSGLVQHCTALALAKCLDKYQQVLTLFSQIETLLEESETDGQWCKRRRDIEREARRRIPEFQVIVAFSQQKSSEGLAVAPGSITVPPNPIRAALLSEAAQRLLWMYHRCLPLVVAEARFDVGKLLQGFSTEMQASKGDSDSDDQDEPPDAAVKLNMVRQLHVLRLLKDSDQFVWSGKMGSSSPSYLATLLKAYAVSDHPATRGALAVLLHHVLAESIMFQEDPDEPHLWLSSLPTSRRAPGSESPDGAPLTGEADGVVSFLDDCVQRCMKTPYRYIEDLYSFGDSENQQSNEIFTGRFDIYPSPLLMTVLEQLDIKVEKKILSVSDVLALASFLRKLVYRLMTKQQGLQFLQRVLVKLDEILDSSRLFPHYPVVTSAIRREVSLLRTCLAGPQVPSSQSNHQSQATQDFLTQVEKLPIPASKSQRTLAACEFIDWVRLVDHPFDQSQLCRVADILLAFNPPAITDLAECADPIQGLLWRGLDIPSRFAELQKHLQFDSLFLHSGEAEIGHAASRSILVEVAFGGVSSLLNIKQAVSLVTHRLMAVRSQDTLTKGLLLLLTSIVQRASTIFSAEDNVALKEAIFAYSEVIRIYLVSETVSDLVRESLHNLVKVSLNPTNSTDQMVLTETTTYWLDALKKSLTGEPIKSALILTWIPYFRSSDLLDVLDTLAITSNLPSLPVLETVLQSLRSSAEADLSAKLALNFKSRLPQLLSLRKAAPSLGVLEEIIAVAIVSSLPAYCDRSELTGKVFEETAMNPIILRSRIRWSQHLDHLSNDLPLQSFLDQAIWTPSTIEILSSLLYRRWISKDRFLSWLETDSPKRHSADQLIPVLHAFLDASSCEGSQIDEPNVDAWLSLVTRLLDVTITEDLPSTLRSTSRTCIALIASIAPLCLPRILASIIQTIDALPVASLTMNLLKLGRQLHLAFSVDTTPLVTALVNHGMQWAVRHFAEEGEPFEAVVEELTCLVQVSSDVKPHLVETVIGVVIQHHLANVPALQLITSLLSIVQLKPVIVNRFLQSIIQHPQIFKLCGSTVSSTHATRDAIINTLYVLFDLHPHNTCQITHVEPLVRLYRGTLSVSDGQILKIFRLFETQRKMSIAPLLNCWSSSPDLPSVTSLDAIHSLDPIVVLRTCLSFPSWRRLEDPSTEKATAHDSQLYDPIFLILLFSQTLVENPPSSAFAWVELFRTNIVSLLIRAMSSKDDRIREVALSQIAGLWKCLVDADLQEKPHVLYILTLIKNLLPAPSGESPKRFPSYTTLILLHALRGIFYPSNFIYPITARFLLQRPELDIADVPMLYNMLYSSTDDWKKERGWIIRFLSDGMMSTEDWRVLKRRHTWDLLASLFQSSEGDHALRRGIFEILANLTCNAQATTSLILKSGLLTWIEMQLIISRERETVEWIKILDNIMTIGNSEKFESATNGDWRDVIGRCLDMLLNPDRTANASSIFPFAASALLRLVLLKGPCIADLSRLLDHGLAHLKQMELTLVIPPSGTRLYTSKKTIPTAPYRAHDIHELYSDEDRLRTWGNVVEALWRVAMSLDDKDPVWGALTSRLLVWRAIVGAEGSSLGEWARKQVVYNMGI</sequence>
<gene>
    <name evidence="6" type="ORF">BDZ94DRAFT_1323668</name>
</gene>
<dbReference type="Pfam" id="PF11707">
    <property type="entry name" value="Npa1"/>
    <property type="match status" value="1"/>
</dbReference>
<feature type="transmembrane region" description="Helical" evidence="2">
    <location>
        <begin position="103"/>
        <end position="124"/>
    </location>
</feature>
<dbReference type="PANTHER" id="PTHR13500">
    <property type="entry name" value="NUCLEOLAR PRERIBOSOMAL-ASSOCIATED PROTEIN 1"/>
    <property type="match status" value="1"/>
</dbReference>
<dbReference type="InterPro" id="IPR039844">
    <property type="entry name" value="URB1"/>
</dbReference>
<evidence type="ECO:0000259" key="5">
    <source>
        <dbReference type="Pfam" id="PF26140"/>
    </source>
</evidence>
<feature type="domain" description="URB1 central HEAT repeat" evidence="5">
    <location>
        <begin position="660"/>
        <end position="839"/>
    </location>
</feature>
<protein>
    <submittedName>
        <fullName evidence="6">Ribosome 60S biogenesis N-terminal-domain-containing protein</fullName>
    </submittedName>
</protein>
<evidence type="ECO:0000256" key="2">
    <source>
        <dbReference type="SAM" id="Phobius"/>
    </source>
</evidence>
<feature type="region of interest" description="Disordered" evidence="1">
    <location>
        <begin position="1"/>
        <end position="27"/>
    </location>
</feature>
<feature type="domain" description="URB1 C-terminal" evidence="4">
    <location>
        <begin position="1669"/>
        <end position="1861"/>
    </location>
</feature>
<dbReference type="Proteomes" id="UP000807353">
    <property type="component" value="Unassembled WGS sequence"/>
</dbReference>
<evidence type="ECO:0000259" key="4">
    <source>
        <dbReference type="Pfam" id="PF16201"/>
    </source>
</evidence>
<dbReference type="InterPro" id="IPR032436">
    <property type="entry name" value="URB1_C"/>
</dbReference>
<dbReference type="InterPro" id="IPR059018">
    <property type="entry name" value="HEAT_URB1"/>
</dbReference>
<dbReference type="EMBL" id="MU150291">
    <property type="protein sequence ID" value="KAF9460940.1"/>
    <property type="molecule type" value="Genomic_DNA"/>
</dbReference>
<feature type="domain" description="URB1 N-terminal" evidence="3">
    <location>
        <begin position="87"/>
        <end position="423"/>
    </location>
</feature>
<dbReference type="InterPro" id="IPR016024">
    <property type="entry name" value="ARM-type_fold"/>
</dbReference>
<evidence type="ECO:0000313" key="7">
    <source>
        <dbReference type="Proteomes" id="UP000807353"/>
    </source>
</evidence>
<evidence type="ECO:0000256" key="1">
    <source>
        <dbReference type="SAM" id="MobiDB-lite"/>
    </source>
</evidence>
<evidence type="ECO:0000313" key="6">
    <source>
        <dbReference type="EMBL" id="KAF9460940.1"/>
    </source>
</evidence>
<keyword evidence="2" id="KW-0812">Transmembrane</keyword>
<feature type="compositionally biased region" description="Basic residues" evidence="1">
    <location>
        <begin position="15"/>
        <end position="26"/>
    </location>
</feature>
<keyword evidence="2" id="KW-1133">Transmembrane helix</keyword>
<organism evidence="6 7">
    <name type="scientific">Collybia nuda</name>
    <dbReference type="NCBI Taxonomy" id="64659"/>
    <lineage>
        <taxon>Eukaryota</taxon>
        <taxon>Fungi</taxon>
        <taxon>Dikarya</taxon>
        <taxon>Basidiomycota</taxon>
        <taxon>Agaricomycotina</taxon>
        <taxon>Agaricomycetes</taxon>
        <taxon>Agaricomycetidae</taxon>
        <taxon>Agaricales</taxon>
        <taxon>Tricholomatineae</taxon>
        <taxon>Clitocybaceae</taxon>
        <taxon>Collybia</taxon>
    </lineage>
</organism>
<dbReference type="OrthoDB" id="72892at2759"/>
<dbReference type="GO" id="GO:0000463">
    <property type="term" value="P:maturation of LSU-rRNA from tricistronic rRNA transcript (SSU-rRNA, 5.8S rRNA, LSU-rRNA)"/>
    <property type="evidence" value="ECO:0007669"/>
    <property type="project" value="TreeGrafter"/>
</dbReference>
<accession>A0A9P5Y4A7</accession>
<proteinExistence type="predicted"/>
<dbReference type="PANTHER" id="PTHR13500:SF0">
    <property type="entry name" value="NUCLEOLAR PRE-RIBOSOMAL-ASSOCIATED PROTEIN 1"/>
    <property type="match status" value="1"/>
</dbReference>
<name>A0A9P5Y4A7_9AGAR</name>
<dbReference type="InterPro" id="IPR021714">
    <property type="entry name" value="URB1_N"/>
</dbReference>